<dbReference type="GO" id="GO:0031460">
    <property type="term" value="P:glycine betaine transport"/>
    <property type="evidence" value="ECO:0007669"/>
    <property type="project" value="TreeGrafter"/>
</dbReference>
<dbReference type="SUPFAM" id="SSF103481">
    <property type="entry name" value="Multidrug resistance efflux transporter EmrE"/>
    <property type="match status" value="1"/>
</dbReference>
<comment type="caution">
    <text evidence="10">The sequence shown here is derived from an EMBL/GenBank/DDBJ whole genome shotgun (WGS) entry which is preliminary data.</text>
</comment>
<organism evidence="10 11">
    <name type="scientific">Segnochrobactrum spirostomi</name>
    <dbReference type="NCBI Taxonomy" id="2608987"/>
    <lineage>
        <taxon>Bacteria</taxon>
        <taxon>Pseudomonadati</taxon>
        <taxon>Pseudomonadota</taxon>
        <taxon>Alphaproteobacteria</taxon>
        <taxon>Hyphomicrobiales</taxon>
        <taxon>Segnochrobactraceae</taxon>
        <taxon>Segnochrobactrum</taxon>
    </lineage>
</organism>
<proteinExistence type="inferred from homology"/>
<dbReference type="EMBL" id="VWNA01000001">
    <property type="protein sequence ID" value="MQT12620.1"/>
    <property type="molecule type" value="Genomic_DNA"/>
</dbReference>
<keyword evidence="5 9" id="KW-1133">Transmembrane helix</keyword>
<dbReference type="RefSeq" id="WP_153479863.1">
    <property type="nucleotide sequence ID" value="NZ_VWNA01000001.1"/>
</dbReference>
<sequence>MKNLVTAYAFLAVAIVCEVAGTTFLQKSEQFTRAGPTAAMACLYAASFYCLTLALRTLPLGIAYAIWGGVGIVLTALIGVVVFRQSLDWPAIIGIGTIILGVVIVNAFSRSLTH</sequence>
<keyword evidence="2" id="KW-0813">Transport</keyword>
<dbReference type="Pfam" id="PF00893">
    <property type="entry name" value="Multi_Drug_Res"/>
    <property type="match status" value="1"/>
</dbReference>
<dbReference type="Proteomes" id="UP000332515">
    <property type="component" value="Unassembled WGS sequence"/>
</dbReference>
<reference evidence="10 11" key="1">
    <citation type="submission" date="2019-09" db="EMBL/GenBank/DDBJ databases">
        <title>Segnochrobactrum spirostomi gen. nov., sp. nov., isolated from the ciliate Spirostomum cf. yagiui and description of a novel family, Segnochrobactraceae fam. nov. within the order Rhizobiales of the class Alphaproteobacteria.</title>
        <authorList>
            <person name="Akter S."/>
            <person name="Shazib S.U.A."/>
            <person name="Shin M.K."/>
        </authorList>
    </citation>
    <scope>NUCLEOTIDE SEQUENCE [LARGE SCALE GENOMIC DNA]</scope>
    <source>
        <strain evidence="10 11">Sp-1</strain>
    </source>
</reference>
<dbReference type="Gene3D" id="1.10.3730.20">
    <property type="match status" value="1"/>
</dbReference>
<dbReference type="AlphaFoldDB" id="A0A6A7Y0L7"/>
<comment type="similarity">
    <text evidence="7 8">Belongs to the drug/metabolite transporter (DMT) superfamily. Small multidrug resistance (SMR) (TC 2.A.7.1) family.</text>
</comment>
<dbReference type="FunFam" id="1.10.3730.20:FF:000001">
    <property type="entry name" value="Quaternary ammonium compound resistance transporter SugE"/>
    <property type="match status" value="1"/>
</dbReference>
<feature type="transmembrane region" description="Helical" evidence="9">
    <location>
        <begin position="89"/>
        <end position="108"/>
    </location>
</feature>
<keyword evidence="4 8" id="KW-0812">Transmembrane</keyword>
<protein>
    <submittedName>
        <fullName evidence="10">Multidrug efflux SMR transporter</fullName>
    </submittedName>
</protein>
<dbReference type="GO" id="GO:0015297">
    <property type="term" value="F:antiporter activity"/>
    <property type="evidence" value="ECO:0007669"/>
    <property type="project" value="TreeGrafter"/>
</dbReference>
<evidence type="ECO:0000256" key="9">
    <source>
        <dbReference type="SAM" id="Phobius"/>
    </source>
</evidence>
<dbReference type="GO" id="GO:0015199">
    <property type="term" value="F:amino-acid betaine transmembrane transporter activity"/>
    <property type="evidence" value="ECO:0007669"/>
    <property type="project" value="TreeGrafter"/>
</dbReference>
<dbReference type="GO" id="GO:1990961">
    <property type="term" value="P:xenobiotic detoxification by transmembrane export across the plasma membrane"/>
    <property type="evidence" value="ECO:0007669"/>
    <property type="project" value="UniProtKB-ARBA"/>
</dbReference>
<evidence type="ECO:0000256" key="1">
    <source>
        <dbReference type="ARBA" id="ARBA00004651"/>
    </source>
</evidence>
<dbReference type="InterPro" id="IPR000390">
    <property type="entry name" value="Small_drug/metabolite_transptr"/>
</dbReference>
<name>A0A6A7Y0L7_9HYPH</name>
<feature type="transmembrane region" description="Helical" evidence="9">
    <location>
        <begin position="37"/>
        <end position="55"/>
    </location>
</feature>
<evidence type="ECO:0000256" key="7">
    <source>
        <dbReference type="ARBA" id="ARBA00038032"/>
    </source>
</evidence>
<evidence type="ECO:0000313" key="11">
    <source>
        <dbReference type="Proteomes" id="UP000332515"/>
    </source>
</evidence>
<dbReference type="PANTHER" id="PTHR30561:SF1">
    <property type="entry name" value="MULTIDRUG TRANSPORTER EMRE"/>
    <property type="match status" value="1"/>
</dbReference>
<dbReference type="InterPro" id="IPR037185">
    <property type="entry name" value="EmrE-like"/>
</dbReference>
<keyword evidence="3" id="KW-1003">Cell membrane</keyword>
<dbReference type="GO" id="GO:0015220">
    <property type="term" value="F:choline transmembrane transporter activity"/>
    <property type="evidence" value="ECO:0007669"/>
    <property type="project" value="TreeGrafter"/>
</dbReference>
<evidence type="ECO:0000313" key="10">
    <source>
        <dbReference type="EMBL" id="MQT12620.1"/>
    </source>
</evidence>
<evidence type="ECO:0000256" key="2">
    <source>
        <dbReference type="ARBA" id="ARBA00022448"/>
    </source>
</evidence>
<evidence type="ECO:0000256" key="4">
    <source>
        <dbReference type="ARBA" id="ARBA00022692"/>
    </source>
</evidence>
<gene>
    <name evidence="10" type="ORF">F0357_08120</name>
</gene>
<evidence type="ECO:0000256" key="5">
    <source>
        <dbReference type="ARBA" id="ARBA00022989"/>
    </source>
</evidence>
<feature type="transmembrane region" description="Helical" evidence="9">
    <location>
        <begin position="62"/>
        <end position="83"/>
    </location>
</feature>
<keyword evidence="11" id="KW-1185">Reference proteome</keyword>
<evidence type="ECO:0000256" key="3">
    <source>
        <dbReference type="ARBA" id="ARBA00022475"/>
    </source>
</evidence>
<keyword evidence="6 9" id="KW-0472">Membrane</keyword>
<dbReference type="GO" id="GO:0005886">
    <property type="term" value="C:plasma membrane"/>
    <property type="evidence" value="ECO:0007669"/>
    <property type="project" value="UniProtKB-SubCell"/>
</dbReference>
<evidence type="ECO:0000256" key="6">
    <source>
        <dbReference type="ARBA" id="ARBA00023136"/>
    </source>
</evidence>
<accession>A0A6A7Y0L7</accession>
<evidence type="ECO:0000256" key="8">
    <source>
        <dbReference type="RuleBase" id="RU003942"/>
    </source>
</evidence>
<comment type="subcellular location">
    <subcellularLocation>
        <location evidence="1 8">Cell membrane</location>
        <topology evidence="1 8">Multi-pass membrane protein</topology>
    </subcellularLocation>
</comment>
<dbReference type="InterPro" id="IPR045324">
    <property type="entry name" value="Small_multidrug_res"/>
</dbReference>
<dbReference type="PANTHER" id="PTHR30561">
    <property type="entry name" value="SMR FAMILY PROTON-DEPENDENT DRUG EFFLUX TRANSPORTER SUGE"/>
    <property type="match status" value="1"/>
</dbReference>